<evidence type="ECO:0000256" key="3">
    <source>
        <dbReference type="ARBA" id="ARBA00022679"/>
    </source>
</evidence>
<dbReference type="EMBL" id="CTRI01000007">
    <property type="protein sequence ID" value="CQR30555.1"/>
    <property type="molecule type" value="Genomic_DNA"/>
</dbReference>
<keyword evidence="5" id="KW-0812">Transmembrane</keyword>
<dbReference type="InterPro" id="IPR003661">
    <property type="entry name" value="HisK_dim/P_dom"/>
</dbReference>
<dbReference type="SUPFAM" id="SSF47384">
    <property type="entry name" value="Homodimeric domain of signal transducing histidine kinase"/>
    <property type="match status" value="1"/>
</dbReference>
<dbReference type="SMART" id="SM00388">
    <property type="entry name" value="HisKA"/>
    <property type="match status" value="1"/>
</dbReference>
<keyword evidence="5" id="KW-1133">Transmembrane helix</keyword>
<dbReference type="CDD" id="cd00082">
    <property type="entry name" value="HisKA"/>
    <property type="match status" value="1"/>
</dbReference>
<keyword evidence="4" id="KW-0418">Kinase</keyword>
<dbReference type="PANTHER" id="PTHR42878:SF14">
    <property type="entry name" value="OSMOLARITY TWO-COMPONENT SYSTEM PROTEIN SSK1"/>
    <property type="match status" value="1"/>
</dbReference>
<sequence length="575" mass="62882">MPVWGRKPGAAVAAESAFARSMFAPAAASSGSAFVPSSRLGRERLRTYRVLAAARVLMSLMLLGWLVLLPMMQAAPHAEKPAVATLGYGVALLYVALTVASLWWSFVRTQGLAWQVLIAIAVDLLAFTTLQFTAGYPAREFALIYALPVLAAGIYGTLSLTLFVAALVTMILLGSAGFAMLGGAAEAEQRLLNAAFVGIAYFAVAVLTWQLSQRLARQEARAAASESVARRQMALNQRVIEAQRDGVMVVDRHMVLEALNPAAQQLLDLPWSDAVTARWLGGRKALRDLPVAEVVRKEVERMAIDGEEALEVKVRTPAGRKLLLRLSTLDNLPGGVGYLIVLQDLREIDARIQQEKLAAMGRLVASVAHEIRNPLGAIGQANQLAREFAGDAVQLERLHHLIGQNVERINRTVEDVLELGRTAPREIGLMLCAPLMRELHAEFDQPDQGRIGLFIQDDAAQIRFDALHLRRVLVNLLSNARRYASNQPRAIEMRQLGAGQVREIQVSNDGPLIDAELRAQLFEPFRTTSSRGVGLGLYISHELCLRNGARLLYRLEREGTPQERGSFVIQIAPGS</sequence>
<keyword evidence="8" id="KW-1185">Reference proteome</keyword>
<name>A0ABM9T3D5_THIA3</name>
<accession>A0ABM9T3D5</accession>
<feature type="domain" description="Histidine kinase" evidence="6">
    <location>
        <begin position="366"/>
        <end position="575"/>
    </location>
</feature>
<reference evidence="7 8" key="1">
    <citation type="submission" date="2015-03" db="EMBL/GenBank/DDBJ databases">
        <authorList>
            <person name="Regsiter A."/>
            <person name="william w."/>
        </authorList>
    </citation>
    <scope>NUCLEOTIDE SEQUENCE [LARGE SCALE GENOMIC DNA]</scope>
    <source>
        <strain evidence="7 8">CB1</strain>
    </source>
</reference>
<dbReference type="InterPro" id="IPR035965">
    <property type="entry name" value="PAS-like_dom_sf"/>
</dbReference>
<keyword evidence="3 7" id="KW-0808">Transferase</keyword>
<dbReference type="Gene3D" id="1.10.287.130">
    <property type="match status" value="1"/>
</dbReference>
<dbReference type="InterPro" id="IPR050351">
    <property type="entry name" value="BphY/WalK/GraS-like"/>
</dbReference>
<dbReference type="InterPro" id="IPR036097">
    <property type="entry name" value="HisK_dim/P_sf"/>
</dbReference>
<evidence type="ECO:0000259" key="6">
    <source>
        <dbReference type="PROSITE" id="PS50109"/>
    </source>
</evidence>
<evidence type="ECO:0000313" key="8">
    <source>
        <dbReference type="Proteomes" id="UP000078599"/>
    </source>
</evidence>
<dbReference type="SMART" id="SM00387">
    <property type="entry name" value="HATPase_c"/>
    <property type="match status" value="1"/>
</dbReference>
<dbReference type="InterPro" id="IPR003594">
    <property type="entry name" value="HATPase_dom"/>
</dbReference>
<feature type="transmembrane region" description="Helical" evidence="5">
    <location>
        <begin position="164"/>
        <end position="184"/>
    </location>
</feature>
<dbReference type="Gene3D" id="3.30.450.20">
    <property type="entry name" value="PAS domain"/>
    <property type="match status" value="1"/>
</dbReference>
<dbReference type="Proteomes" id="UP000078599">
    <property type="component" value="Unassembled WGS sequence"/>
</dbReference>
<keyword evidence="5" id="KW-0472">Membrane</keyword>
<evidence type="ECO:0000256" key="5">
    <source>
        <dbReference type="SAM" id="Phobius"/>
    </source>
</evidence>
<dbReference type="SUPFAM" id="SSF55874">
    <property type="entry name" value="ATPase domain of HSP90 chaperone/DNA topoisomerase II/histidine kinase"/>
    <property type="match status" value="1"/>
</dbReference>
<feature type="transmembrane region" description="Helical" evidence="5">
    <location>
        <begin position="52"/>
        <end position="71"/>
    </location>
</feature>
<gene>
    <name evidence="7" type="ORF">THICB1_150061</name>
</gene>
<dbReference type="Pfam" id="PF02518">
    <property type="entry name" value="HATPase_c"/>
    <property type="match status" value="1"/>
</dbReference>
<evidence type="ECO:0000256" key="1">
    <source>
        <dbReference type="ARBA" id="ARBA00000085"/>
    </source>
</evidence>
<dbReference type="SUPFAM" id="SSF55785">
    <property type="entry name" value="PYP-like sensor domain (PAS domain)"/>
    <property type="match status" value="1"/>
</dbReference>
<dbReference type="PANTHER" id="PTHR42878">
    <property type="entry name" value="TWO-COMPONENT HISTIDINE KINASE"/>
    <property type="match status" value="1"/>
</dbReference>
<dbReference type="InterPro" id="IPR005467">
    <property type="entry name" value="His_kinase_dom"/>
</dbReference>
<organism evidence="7 8">
    <name type="scientific">Thiomonas arsenitoxydans (strain DSM 22701 / CIP 110005 / 3As)</name>
    <dbReference type="NCBI Taxonomy" id="426114"/>
    <lineage>
        <taxon>Bacteria</taxon>
        <taxon>Pseudomonadati</taxon>
        <taxon>Pseudomonadota</taxon>
        <taxon>Betaproteobacteria</taxon>
        <taxon>Burkholderiales</taxon>
        <taxon>Thiomonas</taxon>
    </lineage>
</organism>
<comment type="catalytic activity">
    <reaction evidence="1">
        <text>ATP + protein L-histidine = ADP + protein N-phospho-L-histidine.</text>
        <dbReference type="EC" id="2.7.13.3"/>
    </reaction>
</comment>
<dbReference type="InterPro" id="IPR036890">
    <property type="entry name" value="HATPase_C_sf"/>
</dbReference>
<comment type="caution">
    <text evidence="7">The sequence shown here is derived from an EMBL/GenBank/DDBJ whole genome shotgun (WGS) entry which is preliminary data.</text>
</comment>
<dbReference type="Pfam" id="PF00512">
    <property type="entry name" value="HisKA"/>
    <property type="match status" value="1"/>
</dbReference>
<feature type="transmembrane region" description="Helical" evidence="5">
    <location>
        <begin position="112"/>
        <end position="134"/>
    </location>
</feature>
<proteinExistence type="predicted"/>
<evidence type="ECO:0000313" key="7">
    <source>
        <dbReference type="EMBL" id="CQR30555.1"/>
    </source>
</evidence>
<evidence type="ECO:0000256" key="2">
    <source>
        <dbReference type="ARBA" id="ARBA00012438"/>
    </source>
</evidence>
<feature type="transmembrane region" description="Helical" evidence="5">
    <location>
        <begin position="191"/>
        <end position="211"/>
    </location>
</feature>
<dbReference type="Gene3D" id="3.30.565.10">
    <property type="entry name" value="Histidine kinase-like ATPase, C-terminal domain"/>
    <property type="match status" value="1"/>
</dbReference>
<protein>
    <recommendedName>
        <fullName evidence="2">histidine kinase</fullName>
        <ecNumber evidence="2">2.7.13.3</ecNumber>
    </recommendedName>
</protein>
<dbReference type="PROSITE" id="PS50109">
    <property type="entry name" value="HIS_KIN"/>
    <property type="match status" value="1"/>
</dbReference>
<dbReference type="EC" id="2.7.13.3" evidence="2"/>
<evidence type="ECO:0000256" key="4">
    <source>
        <dbReference type="ARBA" id="ARBA00022777"/>
    </source>
</evidence>
<dbReference type="GO" id="GO:0004673">
    <property type="term" value="F:protein histidine kinase activity"/>
    <property type="evidence" value="ECO:0007669"/>
    <property type="project" value="UniProtKB-EC"/>
</dbReference>
<feature type="transmembrane region" description="Helical" evidence="5">
    <location>
        <begin position="83"/>
        <end position="106"/>
    </location>
</feature>
<dbReference type="Pfam" id="PF25323">
    <property type="entry name" value="6TM_PilS"/>
    <property type="match status" value="1"/>
</dbReference>